<feature type="signal peptide" evidence="3">
    <location>
        <begin position="1"/>
        <end position="18"/>
    </location>
</feature>
<organism evidence="4 5">
    <name type="scientific">Rhizophagus clarus</name>
    <dbReference type="NCBI Taxonomy" id="94130"/>
    <lineage>
        <taxon>Eukaryota</taxon>
        <taxon>Fungi</taxon>
        <taxon>Fungi incertae sedis</taxon>
        <taxon>Mucoromycota</taxon>
        <taxon>Glomeromycotina</taxon>
        <taxon>Glomeromycetes</taxon>
        <taxon>Glomerales</taxon>
        <taxon>Glomeraceae</taxon>
        <taxon>Rhizophagus</taxon>
    </lineage>
</organism>
<evidence type="ECO:0000313" key="4">
    <source>
        <dbReference type="EMBL" id="GES97692.1"/>
    </source>
</evidence>
<sequence>MIYFIIFIITFLCPSVSAILTDNDYSQEAFSGYFDVLINFMVPFIIFIIVDYDYDDEGSKKVAQLVRTLIYFVIIGVQQELAFKLSATKVSSFIEILQHTEISLLIIGIIGEISLSLINNEEKDLPSLGSRIRILKQTLEENFKIEIESRIKTLVEDINKQIITHLSKNFNTLQKKMESLKGTFLSKSECERKVKIFEERIENLEEKLRLLSQETKEITNPYIFFEMERGLSQSTTEFQLFSIGSFNYLSTKIRDTEINYSLSRPQCWITQYLIKDFIYLLVKIRAMMVEIAKEKSDLAMIKVYTLLLDLEFVYLRVRWK</sequence>
<protein>
    <submittedName>
        <fullName evidence="4">Uncharacterized protein</fullName>
    </submittedName>
</protein>
<dbReference type="AlphaFoldDB" id="A0A8H3LZ70"/>
<keyword evidence="2" id="KW-0812">Transmembrane</keyword>
<feature type="transmembrane region" description="Helical" evidence="2">
    <location>
        <begin position="34"/>
        <end position="52"/>
    </location>
</feature>
<keyword evidence="3" id="KW-0732">Signal</keyword>
<dbReference type="EMBL" id="BLAL01000261">
    <property type="protein sequence ID" value="GES97692.1"/>
    <property type="molecule type" value="Genomic_DNA"/>
</dbReference>
<accession>A0A8H3LZ70</accession>
<reference evidence="4" key="1">
    <citation type="submission" date="2019-10" db="EMBL/GenBank/DDBJ databases">
        <title>Conservation and host-specific expression of non-tandemly repeated heterogenous ribosome RNA gene in arbuscular mycorrhizal fungi.</title>
        <authorList>
            <person name="Maeda T."/>
            <person name="Kobayashi Y."/>
            <person name="Nakagawa T."/>
            <person name="Ezawa T."/>
            <person name="Yamaguchi K."/>
            <person name="Bino T."/>
            <person name="Nishimoto Y."/>
            <person name="Shigenobu S."/>
            <person name="Kawaguchi M."/>
        </authorList>
    </citation>
    <scope>NUCLEOTIDE SEQUENCE</scope>
    <source>
        <strain evidence="4">HR1</strain>
    </source>
</reference>
<feature type="transmembrane region" description="Helical" evidence="2">
    <location>
        <begin position="64"/>
        <end position="82"/>
    </location>
</feature>
<evidence type="ECO:0000313" key="5">
    <source>
        <dbReference type="Proteomes" id="UP000615446"/>
    </source>
</evidence>
<dbReference type="Proteomes" id="UP000615446">
    <property type="component" value="Unassembled WGS sequence"/>
</dbReference>
<evidence type="ECO:0000256" key="1">
    <source>
        <dbReference type="SAM" id="Coils"/>
    </source>
</evidence>
<name>A0A8H3LZ70_9GLOM</name>
<gene>
    <name evidence="4" type="ORF">RCL2_002427100</name>
</gene>
<evidence type="ECO:0000256" key="3">
    <source>
        <dbReference type="SAM" id="SignalP"/>
    </source>
</evidence>
<keyword evidence="2" id="KW-1133">Transmembrane helix</keyword>
<comment type="caution">
    <text evidence="4">The sequence shown here is derived from an EMBL/GenBank/DDBJ whole genome shotgun (WGS) entry which is preliminary data.</text>
</comment>
<keyword evidence="1" id="KW-0175">Coiled coil</keyword>
<feature type="coiled-coil region" evidence="1">
    <location>
        <begin position="187"/>
        <end position="214"/>
    </location>
</feature>
<feature type="chain" id="PRO_5034833743" evidence="3">
    <location>
        <begin position="19"/>
        <end position="320"/>
    </location>
</feature>
<keyword evidence="2" id="KW-0472">Membrane</keyword>
<evidence type="ECO:0000256" key="2">
    <source>
        <dbReference type="SAM" id="Phobius"/>
    </source>
</evidence>
<proteinExistence type="predicted"/>